<feature type="compositionally biased region" description="Polar residues" evidence="2">
    <location>
        <begin position="25"/>
        <end position="53"/>
    </location>
</feature>
<dbReference type="InParanoid" id="A0A163IS60"/>
<dbReference type="Proteomes" id="UP000078561">
    <property type="component" value="Unassembled WGS sequence"/>
</dbReference>
<evidence type="ECO:0000259" key="3">
    <source>
        <dbReference type="PROSITE" id="PS50217"/>
    </source>
</evidence>
<name>A0A163IS60_ABSGL</name>
<gene>
    <name evidence="4" type="primary">ABSGL_00267.1 scaffold 381</name>
</gene>
<dbReference type="InterPro" id="IPR004827">
    <property type="entry name" value="bZIP"/>
</dbReference>
<dbReference type="PROSITE" id="PS00036">
    <property type="entry name" value="BZIP_BASIC"/>
    <property type="match status" value="1"/>
</dbReference>
<evidence type="ECO:0000256" key="1">
    <source>
        <dbReference type="SAM" id="Coils"/>
    </source>
</evidence>
<feature type="domain" description="BZIP" evidence="3">
    <location>
        <begin position="165"/>
        <end position="222"/>
    </location>
</feature>
<dbReference type="Pfam" id="PF07716">
    <property type="entry name" value="bZIP_2"/>
    <property type="match status" value="1"/>
</dbReference>
<evidence type="ECO:0000313" key="4">
    <source>
        <dbReference type="EMBL" id="SAL94973.1"/>
    </source>
</evidence>
<reference evidence="4" key="1">
    <citation type="submission" date="2016-04" db="EMBL/GenBank/DDBJ databases">
        <authorList>
            <person name="Evans L.H."/>
            <person name="Alamgir A."/>
            <person name="Owens N."/>
            <person name="Weber N.D."/>
            <person name="Virtaneva K."/>
            <person name="Barbian K."/>
            <person name="Babar A."/>
            <person name="Rosenke K."/>
        </authorList>
    </citation>
    <scope>NUCLEOTIDE SEQUENCE [LARGE SCALE GENOMIC DNA]</scope>
    <source>
        <strain evidence="4">CBS 101.48</strain>
    </source>
</reference>
<keyword evidence="1" id="KW-0175">Coiled coil</keyword>
<keyword evidence="5" id="KW-1185">Reference proteome</keyword>
<dbReference type="SUPFAM" id="SSF57959">
    <property type="entry name" value="Leucine zipper domain"/>
    <property type="match status" value="1"/>
</dbReference>
<dbReference type="EMBL" id="LT550067">
    <property type="protein sequence ID" value="SAL94973.1"/>
    <property type="molecule type" value="Genomic_DNA"/>
</dbReference>
<evidence type="ECO:0000256" key="2">
    <source>
        <dbReference type="SAM" id="MobiDB-lite"/>
    </source>
</evidence>
<feature type="compositionally biased region" description="Low complexity" evidence="2">
    <location>
        <begin position="88"/>
        <end position="100"/>
    </location>
</feature>
<dbReference type="AlphaFoldDB" id="A0A163IS60"/>
<evidence type="ECO:0000313" key="5">
    <source>
        <dbReference type="Proteomes" id="UP000078561"/>
    </source>
</evidence>
<dbReference type="CDD" id="cd12193">
    <property type="entry name" value="bZIP_GCN4"/>
    <property type="match status" value="1"/>
</dbReference>
<protein>
    <recommendedName>
        <fullName evidence="3">BZIP domain-containing protein</fullName>
    </recommendedName>
</protein>
<sequence>MHTGMSPTQIFFPPLNHLSDEEGSKVSSSPGAADNTANASFLWNNIDTLSMPESSTPPRPSWSTPRDAPDAASFPIITDASNNGSPATMSTSTHRSSSSSAPPEDTSVFNISWGGGQDRPPMELHHEDPVLPTIPSRPLPKPRGIRRLPEPEPSEDGTLDEDTLKRRKNTSAARKSRMKKLMHIEHLELQIQQLQTENSQLVLNNALIESEKKSLLAKEQEYKKRIKYLEDIVRLSCDHVLDDPKDLK</sequence>
<dbReference type="OMA" id="HAKENEY"/>
<dbReference type="STRING" id="4829.A0A163IS60"/>
<dbReference type="GO" id="GO:0003700">
    <property type="term" value="F:DNA-binding transcription factor activity"/>
    <property type="evidence" value="ECO:0007669"/>
    <property type="project" value="InterPro"/>
</dbReference>
<organism evidence="4">
    <name type="scientific">Absidia glauca</name>
    <name type="common">Pin mould</name>
    <dbReference type="NCBI Taxonomy" id="4829"/>
    <lineage>
        <taxon>Eukaryota</taxon>
        <taxon>Fungi</taxon>
        <taxon>Fungi incertae sedis</taxon>
        <taxon>Mucoromycota</taxon>
        <taxon>Mucoromycotina</taxon>
        <taxon>Mucoromycetes</taxon>
        <taxon>Mucorales</taxon>
        <taxon>Cunninghamellaceae</taxon>
        <taxon>Absidia</taxon>
    </lineage>
</organism>
<proteinExistence type="predicted"/>
<feature type="region of interest" description="Disordered" evidence="2">
    <location>
        <begin position="1"/>
        <end position="160"/>
    </location>
</feature>
<dbReference type="Gene3D" id="3.30.160.60">
    <property type="entry name" value="Classic Zinc Finger"/>
    <property type="match status" value="1"/>
</dbReference>
<dbReference type="PROSITE" id="PS50217">
    <property type="entry name" value="BZIP"/>
    <property type="match status" value="1"/>
</dbReference>
<dbReference type="InterPro" id="IPR046347">
    <property type="entry name" value="bZIP_sf"/>
</dbReference>
<dbReference type="OrthoDB" id="2257100at2759"/>
<dbReference type="SMART" id="SM00338">
    <property type="entry name" value="BRLZ"/>
    <property type="match status" value="1"/>
</dbReference>
<accession>A0A163IS60</accession>
<feature type="coiled-coil region" evidence="1">
    <location>
        <begin position="184"/>
        <end position="211"/>
    </location>
</feature>
<feature type="compositionally biased region" description="Basic and acidic residues" evidence="2">
    <location>
        <begin position="120"/>
        <end position="129"/>
    </location>
</feature>